<organism evidence="1">
    <name type="scientific">Anopheles coluzzii</name>
    <name type="common">African malaria mosquito</name>
    <dbReference type="NCBI Taxonomy" id="1518534"/>
    <lineage>
        <taxon>Eukaryota</taxon>
        <taxon>Metazoa</taxon>
        <taxon>Ecdysozoa</taxon>
        <taxon>Arthropoda</taxon>
        <taxon>Hexapoda</taxon>
        <taxon>Insecta</taxon>
        <taxon>Pterygota</taxon>
        <taxon>Neoptera</taxon>
        <taxon>Endopterygota</taxon>
        <taxon>Diptera</taxon>
        <taxon>Nematocera</taxon>
        <taxon>Culicoidea</taxon>
        <taxon>Culicidae</taxon>
        <taxon>Anophelinae</taxon>
        <taxon>Anopheles</taxon>
    </lineage>
</organism>
<name>A0A8W7PAX8_ANOCL</name>
<reference evidence="1" key="1">
    <citation type="submission" date="2022-08" db="UniProtKB">
        <authorList>
            <consortium name="EnsemblMetazoa"/>
        </authorList>
    </citation>
    <scope>IDENTIFICATION</scope>
</reference>
<sequence>MEISNFCRCIYVTSPVVNSQYRKLCVWLIVRRQLYVLLFAFMQKQNGLSSHIGSVRQWLLSWLKQFIRSDRHSFSIFAFLMRLRSFFRWRSSFSRRRVSRASSFSSGTGLCGEQEEDEDHLLNHLQQSNLVLLLWSLCWMKPTKTYCHYTVPPTLPDAVHDGHDAAFHWYDAFHHHNRYDCTSE</sequence>
<accession>A0A8W7PAX8</accession>
<evidence type="ECO:0000313" key="1">
    <source>
        <dbReference type="EnsemblMetazoa" id="ACOM028308-PA.1"/>
    </source>
</evidence>
<dbReference type="AlphaFoldDB" id="A0A8W7PAX8"/>
<dbReference type="Proteomes" id="UP000075882">
    <property type="component" value="Unassembled WGS sequence"/>
</dbReference>
<proteinExistence type="predicted"/>
<dbReference type="EnsemblMetazoa" id="ACOM028308-RA">
    <property type="protein sequence ID" value="ACOM028308-PA.1"/>
    <property type="gene ID" value="ACOM028308"/>
</dbReference>
<protein>
    <submittedName>
        <fullName evidence="1">Uncharacterized protein</fullName>
    </submittedName>
</protein>